<feature type="domain" description="Glycosyltransferase subfamily 4-like N-terminal" evidence="2">
    <location>
        <begin position="17"/>
        <end position="174"/>
    </location>
</feature>
<dbReference type="RefSeq" id="WP_073338297.1">
    <property type="nucleotide sequence ID" value="NZ_FQXM01000009.1"/>
</dbReference>
<dbReference type="PANTHER" id="PTHR45947:SF14">
    <property type="entry name" value="SLL1723 PROTEIN"/>
    <property type="match status" value="1"/>
</dbReference>
<dbReference type="AlphaFoldDB" id="A0A1M5UZ21"/>
<feature type="domain" description="Glycosyl transferase family 1" evidence="1">
    <location>
        <begin position="183"/>
        <end position="302"/>
    </location>
</feature>
<gene>
    <name evidence="3" type="ORF">SAMN02745207_02007</name>
</gene>
<reference evidence="3 4" key="1">
    <citation type="submission" date="2016-11" db="EMBL/GenBank/DDBJ databases">
        <authorList>
            <person name="Jaros S."/>
            <person name="Januszkiewicz K."/>
            <person name="Wedrychowicz H."/>
        </authorList>
    </citation>
    <scope>NUCLEOTIDE SEQUENCE [LARGE SCALE GENOMIC DNA]</scope>
    <source>
        <strain evidence="3 4">DSM 8605</strain>
    </source>
</reference>
<dbReference type="PANTHER" id="PTHR45947">
    <property type="entry name" value="SULFOQUINOVOSYL TRANSFERASE SQD2"/>
    <property type="match status" value="1"/>
</dbReference>
<sequence>MDKPLRILHVVVNMNRGGAETLIMNLYRNMDRSKIQFDFLTCKEGVFDKEILEMGGAINRIPYVTDVGHFEYIKALNKFFVTHPEYKIVHSHMDKMSGFILRAAKKAGVSMRIAHSHNTSSEGSIAAKMYKWYSGISINKDATQFLACSNEASKWLFGKKSRSSLVLKNGIELDDFGFSHKVRNSEREKMGLDEKAQVIGHVGRFCEQKNHSFIIDIFDELLKINPNAVLILVGDGPLRTKIESKVTDMGLTNSVKFLGVRGNVNELLQAFDSFIFPSLHEGLPVTLVEAQASGLSCFISEAITPEVNMETGLINYLPINDKYQWVEKINAIDKDFPREIAHHALNKKGYDIKNTAKVIERLYLEG</sequence>
<name>A0A1M5UZ21_9CLOT</name>
<evidence type="ECO:0000313" key="3">
    <source>
        <dbReference type="EMBL" id="SHH68219.1"/>
    </source>
</evidence>
<dbReference type="GO" id="GO:0016757">
    <property type="term" value="F:glycosyltransferase activity"/>
    <property type="evidence" value="ECO:0007669"/>
    <property type="project" value="TreeGrafter"/>
</dbReference>
<keyword evidence="3" id="KW-0808">Transferase</keyword>
<dbReference type="Gene3D" id="3.40.50.2000">
    <property type="entry name" value="Glycogen Phosphorylase B"/>
    <property type="match status" value="2"/>
</dbReference>
<dbReference type="Pfam" id="PF00534">
    <property type="entry name" value="Glycos_transf_1"/>
    <property type="match status" value="1"/>
</dbReference>
<evidence type="ECO:0000259" key="1">
    <source>
        <dbReference type="Pfam" id="PF00534"/>
    </source>
</evidence>
<evidence type="ECO:0000313" key="4">
    <source>
        <dbReference type="Proteomes" id="UP000184447"/>
    </source>
</evidence>
<dbReference type="InterPro" id="IPR001296">
    <property type="entry name" value="Glyco_trans_1"/>
</dbReference>
<evidence type="ECO:0000259" key="2">
    <source>
        <dbReference type="Pfam" id="PF13439"/>
    </source>
</evidence>
<dbReference type="Proteomes" id="UP000184447">
    <property type="component" value="Unassembled WGS sequence"/>
</dbReference>
<dbReference type="Pfam" id="PF13439">
    <property type="entry name" value="Glyco_transf_4"/>
    <property type="match status" value="1"/>
</dbReference>
<dbReference type="STRING" id="1121316.SAMN02745207_02007"/>
<accession>A0A1M5UZ21</accession>
<dbReference type="OrthoDB" id="9804196at2"/>
<dbReference type="CDD" id="cd03812">
    <property type="entry name" value="GT4_CapH-like"/>
    <property type="match status" value="1"/>
</dbReference>
<protein>
    <submittedName>
        <fullName evidence="3">Glycosyltransferase involved in cell wall bisynthesis</fullName>
    </submittedName>
</protein>
<dbReference type="InterPro" id="IPR050194">
    <property type="entry name" value="Glycosyltransferase_grp1"/>
</dbReference>
<proteinExistence type="predicted"/>
<dbReference type="EMBL" id="FQXM01000009">
    <property type="protein sequence ID" value="SHH68219.1"/>
    <property type="molecule type" value="Genomic_DNA"/>
</dbReference>
<dbReference type="InterPro" id="IPR028098">
    <property type="entry name" value="Glyco_trans_4-like_N"/>
</dbReference>
<dbReference type="SUPFAM" id="SSF53756">
    <property type="entry name" value="UDP-Glycosyltransferase/glycogen phosphorylase"/>
    <property type="match status" value="1"/>
</dbReference>
<keyword evidence="4" id="KW-1185">Reference proteome</keyword>
<organism evidence="3 4">
    <name type="scientific">Clostridium grantii DSM 8605</name>
    <dbReference type="NCBI Taxonomy" id="1121316"/>
    <lineage>
        <taxon>Bacteria</taxon>
        <taxon>Bacillati</taxon>
        <taxon>Bacillota</taxon>
        <taxon>Clostridia</taxon>
        <taxon>Eubacteriales</taxon>
        <taxon>Clostridiaceae</taxon>
        <taxon>Clostridium</taxon>
    </lineage>
</organism>